<dbReference type="RefSeq" id="WP_113921627.1">
    <property type="nucleotide sequence ID" value="NZ_QNRX01000021.1"/>
</dbReference>
<name>A0A366I0D9_9FIRM</name>
<keyword evidence="3" id="KW-1185">Reference proteome</keyword>
<proteinExistence type="predicted"/>
<evidence type="ECO:0000256" key="1">
    <source>
        <dbReference type="SAM" id="Phobius"/>
    </source>
</evidence>
<gene>
    <name evidence="2" type="ORF">DES36_12130</name>
</gene>
<dbReference type="EMBL" id="QNRX01000021">
    <property type="protein sequence ID" value="RBP58747.1"/>
    <property type="molecule type" value="Genomic_DNA"/>
</dbReference>
<evidence type="ECO:0000313" key="2">
    <source>
        <dbReference type="EMBL" id="RBP58747.1"/>
    </source>
</evidence>
<keyword evidence="1" id="KW-0812">Transmembrane</keyword>
<dbReference type="Pfam" id="PF12841">
    <property type="entry name" value="YvrJ"/>
    <property type="match status" value="1"/>
</dbReference>
<dbReference type="AlphaFoldDB" id="A0A366I0D9"/>
<dbReference type="InterPro" id="IPR024419">
    <property type="entry name" value="YvrJ"/>
</dbReference>
<reference evidence="2 3" key="1">
    <citation type="submission" date="2018-06" db="EMBL/GenBank/DDBJ databases">
        <title>Genomic Encyclopedia of Type Strains, Phase IV (KMG-IV): sequencing the most valuable type-strain genomes for metagenomic binning, comparative biology and taxonomic classification.</title>
        <authorList>
            <person name="Goeker M."/>
        </authorList>
    </citation>
    <scope>NUCLEOTIDE SEQUENCE [LARGE SCALE GENOMIC DNA]</scope>
    <source>
        <strain evidence="2 3">DSM 22112</strain>
    </source>
</reference>
<accession>A0A366I0D9</accession>
<evidence type="ECO:0000313" key="3">
    <source>
        <dbReference type="Proteomes" id="UP000253490"/>
    </source>
</evidence>
<sequence>MEELFSDYLGNIAFPILVTAFLLTRIEKKLDVLNTTIIDLMELVIKHSNNFKGGI</sequence>
<organism evidence="2 3">
    <name type="scientific">Alkalibaculum bacchi</name>
    <dbReference type="NCBI Taxonomy" id="645887"/>
    <lineage>
        <taxon>Bacteria</taxon>
        <taxon>Bacillati</taxon>
        <taxon>Bacillota</taxon>
        <taxon>Clostridia</taxon>
        <taxon>Eubacteriales</taxon>
        <taxon>Eubacteriaceae</taxon>
        <taxon>Alkalibaculum</taxon>
    </lineage>
</organism>
<keyword evidence="1" id="KW-0472">Membrane</keyword>
<keyword evidence="1" id="KW-1133">Transmembrane helix</keyword>
<feature type="transmembrane region" description="Helical" evidence="1">
    <location>
        <begin position="6"/>
        <end position="24"/>
    </location>
</feature>
<dbReference type="Proteomes" id="UP000253490">
    <property type="component" value="Unassembled WGS sequence"/>
</dbReference>
<protein>
    <submittedName>
        <fullName evidence="2">YvrJ-like protein</fullName>
    </submittedName>
</protein>
<dbReference type="OrthoDB" id="2662123at2"/>
<comment type="caution">
    <text evidence="2">The sequence shown here is derived from an EMBL/GenBank/DDBJ whole genome shotgun (WGS) entry which is preliminary data.</text>
</comment>